<keyword evidence="8 10" id="KW-0472">Membrane</keyword>
<sequence>MATSKPTMLEKLVRNLAVLYRYHVVQKGPRRMEMLKKVWERELAPPTPKDWPQIKQDFALLVKKIETEAYRDLKVKEFLVYSFVGLEVFLWFFVGEQIGRWNMSGYVIPATYLDPKAVKFMKNYKPEDKTELA</sequence>
<accession>A0A6V7V4Q3</accession>
<evidence type="ECO:0000256" key="4">
    <source>
        <dbReference type="ARBA" id="ARBA00022547"/>
    </source>
</evidence>
<comment type="subcellular location">
    <subcellularLocation>
        <location evidence="1">Mitochondrion membrane</location>
    </subcellularLocation>
</comment>
<keyword evidence="5" id="KW-0375">Hydrogen ion transport</keyword>
<organism evidence="11 13">
    <name type="scientific">Meloidogyne enterolobii</name>
    <name type="common">Root-knot nematode worm</name>
    <name type="synonym">Meloidogyne mayaguensis</name>
    <dbReference type="NCBI Taxonomy" id="390850"/>
    <lineage>
        <taxon>Eukaryota</taxon>
        <taxon>Metazoa</taxon>
        <taxon>Ecdysozoa</taxon>
        <taxon>Nematoda</taxon>
        <taxon>Chromadorea</taxon>
        <taxon>Rhabditida</taxon>
        <taxon>Tylenchina</taxon>
        <taxon>Tylenchomorpha</taxon>
        <taxon>Tylenchoidea</taxon>
        <taxon>Meloidogynidae</taxon>
        <taxon>Meloidogyninae</taxon>
        <taxon>Meloidogyne</taxon>
    </lineage>
</organism>
<evidence type="ECO:0000313" key="12">
    <source>
        <dbReference type="EMBL" id="CAD2196574.1"/>
    </source>
</evidence>
<dbReference type="Pfam" id="PF04718">
    <property type="entry name" value="ATP-synt_G"/>
    <property type="match status" value="1"/>
</dbReference>
<proteinExistence type="inferred from homology"/>
<comment type="caution">
    <text evidence="11">The sequence shown here is derived from an EMBL/GenBank/DDBJ whole genome shotgun (WGS) entry which is preliminary data.</text>
</comment>
<evidence type="ECO:0000256" key="9">
    <source>
        <dbReference type="ARBA" id="ARBA00023310"/>
    </source>
</evidence>
<keyword evidence="7" id="KW-0496">Mitochondrion</keyword>
<evidence type="ECO:0000256" key="5">
    <source>
        <dbReference type="ARBA" id="ARBA00022781"/>
    </source>
</evidence>
<evidence type="ECO:0000256" key="2">
    <source>
        <dbReference type="ARBA" id="ARBA00005699"/>
    </source>
</evidence>
<evidence type="ECO:0000256" key="1">
    <source>
        <dbReference type="ARBA" id="ARBA00004325"/>
    </source>
</evidence>
<dbReference type="InterPro" id="IPR006808">
    <property type="entry name" value="ATP_synth_F0_gsu_mt"/>
</dbReference>
<dbReference type="PANTHER" id="PTHR12386">
    <property type="entry name" value="ATP SYNTHASE SUBUNIT"/>
    <property type="match status" value="1"/>
</dbReference>
<keyword evidence="3" id="KW-0813">Transport</keyword>
<gene>
    <name evidence="11" type="ORF">MENT_LOCUS21296</name>
    <name evidence="12" type="ORF">MENT_LOCUS49748</name>
</gene>
<dbReference type="OrthoDB" id="437at2759"/>
<evidence type="ECO:0000256" key="8">
    <source>
        <dbReference type="ARBA" id="ARBA00023136"/>
    </source>
</evidence>
<dbReference type="EMBL" id="CAJEWN010001334">
    <property type="protein sequence ID" value="CAD2196574.1"/>
    <property type="molecule type" value="Genomic_DNA"/>
</dbReference>
<dbReference type="Proteomes" id="UP000580250">
    <property type="component" value="Unassembled WGS sequence"/>
</dbReference>
<keyword evidence="10" id="KW-0812">Transmembrane</keyword>
<dbReference type="GO" id="GO:0045259">
    <property type="term" value="C:proton-transporting ATP synthase complex"/>
    <property type="evidence" value="ECO:0007669"/>
    <property type="project" value="UniProtKB-KW"/>
</dbReference>
<name>A0A6V7V4Q3_MELEN</name>
<evidence type="ECO:0000313" key="11">
    <source>
        <dbReference type="EMBL" id="CAD2169929.1"/>
    </source>
</evidence>
<dbReference type="EMBL" id="CAJEWN010000160">
    <property type="protein sequence ID" value="CAD2169929.1"/>
    <property type="molecule type" value="Genomic_DNA"/>
</dbReference>
<protein>
    <submittedName>
        <fullName evidence="11">Uncharacterized protein</fullName>
    </submittedName>
</protein>
<dbReference type="GO" id="GO:0015986">
    <property type="term" value="P:proton motive force-driven ATP synthesis"/>
    <property type="evidence" value="ECO:0007669"/>
    <property type="project" value="InterPro"/>
</dbReference>
<feature type="transmembrane region" description="Helical" evidence="10">
    <location>
        <begin position="78"/>
        <end position="94"/>
    </location>
</feature>
<comment type="similarity">
    <text evidence="2">Belongs to the ATPase g subunit family.</text>
</comment>
<evidence type="ECO:0000256" key="10">
    <source>
        <dbReference type="SAM" id="Phobius"/>
    </source>
</evidence>
<dbReference type="GO" id="GO:0015078">
    <property type="term" value="F:proton transmembrane transporter activity"/>
    <property type="evidence" value="ECO:0007669"/>
    <property type="project" value="InterPro"/>
</dbReference>
<dbReference type="GO" id="GO:0031966">
    <property type="term" value="C:mitochondrial membrane"/>
    <property type="evidence" value="ECO:0007669"/>
    <property type="project" value="UniProtKB-SubCell"/>
</dbReference>
<dbReference type="AlphaFoldDB" id="A0A6V7V4Q3"/>
<keyword evidence="10" id="KW-1133">Transmembrane helix</keyword>
<evidence type="ECO:0000256" key="6">
    <source>
        <dbReference type="ARBA" id="ARBA00023065"/>
    </source>
</evidence>
<keyword evidence="4" id="KW-0138">CF(0)</keyword>
<keyword evidence="9" id="KW-0066">ATP synthesis</keyword>
<reference evidence="11 13" key="1">
    <citation type="submission" date="2020-08" db="EMBL/GenBank/DDBJ databases">
        <authorList>
            <person name="Koutsovoulos G."/>
            <person name="Danchin GJ E."/>
        </authorList>
    </citation>
    <scope>NUCLEOTIDE SEQUENCE [LARGE SCALE GENOMIC DNA]</scope>
</reference>
<evidence type="ECO:0000313" key="13">
    <source>
        <dbReference type="Proteomes" id="UP000580250"/>
    </source>
</evidence>
<evidence type="ECO:0000256" key="3">
    <source>
        <dbReference type="ARBA" id="ARBA00022448"/>
    </source>
</evidence>
<keyword evidence="6" id="KW-0406">Ion transport</keyword>
<evidence type="ECO:0000256" key="7">
    <source>
        <dbReference type="ARBA" id="ARBA00023128"/>
    </source>
</evidence>